<sequence length="282" mass="31618">MTDPIVSVVIPTYRRVAELPDALASLERQTLRDFEVLIVDNHSDDGTAELIAAQNDPRLNLSFVHNNGIIAHSRNAGLAAATGRYIAFLDSDDWWADTKLERSVEALEGGADISYHDLLIAKDPCTPVAGKRIRTWSVADDPLSELVRNGNALANSSVVVRRETLSELRQAENADLVGMEDFDLWLRLAKAGARFARMPEALGHYRVGDGNFTNPTRSLTALRTLRRRHDELAEAGWWFDYGMGRANYLLGHKREARTYLRRLVLKSAPLAIRAKAMWMLLR</sequence>
<evidence type="ECO:0000259" key="1">
    <source>
        <dbReference type="Pfam" id="PF00535"/>
    </source>
</evidence>
<dbReference type="EC" id="2.4.1.305" evidence="2"/>
<dbReference type="PANTHER" id="PTHR43685">
    <property type="entry name" value="GLYCOSYLTRANSFERASE"/>
    <property type="match status" value="1"/>
</dbReference>
<evidence type="ECO:0000313" key="2">
    <source>
        <dbReference type="EMBL" id="SPF28171.1"/>
    </source>
</evidence>
<dbReference type="AlphaFoldDB" id="A0A2R8A7G3"/>
<accession>A0A2R8A7G3</accession>
<dbReference type="EMBL" id="OMKW01000001">
    <property type="protein sequence ID" value="SPF28171.1"/>
    <property type="molecule type" value="Genomic_DNA"/>
</dbReference>
<dbReference type="PANTHER" id="PTHR43685:SF2">
    <property type="entry name" value="GLYCOSYLTRANSFERASE 2-LIKE DOMAIN-CONTAINING PROTEIN"/>
    <property type="match status" value="1"/>
</dbReference>
<dbReference type="InterPro" id="IPR050834">
    <property type="entry name" value="Glycosyltransf_2"/>
</dbReference>
<dbReference type="Proteomes" id="UP000244932">
    <property type="component" value="Unassembled WGS sequence"/>
</dbReference>
<keyword evidence="3" id="KW-1185">Reference proteome</keyword>
<dbReference type="InterPro" id="IPR029044">
    <property type="entry name" value="Nucleotide-diphossugar_trans"/>
</dbReference>
<dbReference type="GO" id="GO:0016757">
    <property type="term" value="F:glycosyltransferase activity"/>
    <property type="evidence" value="ECO:0007669"/>
    <property type="project" value="UniProtKB-KW"/>
</dbReference>
<dbReference type="Gene3D" id="3.90.550.10">
    <property type="entry name" value="Spore Coat Polysaccharide Biosynthesis Protein SpsA, Chain A"/>
    <property type="match status" value="1"/>
</dbReference>
<dbReference type="SUPFAM" id="SSF53448">
    <property type="entry name" value="Nucleotide-diphospho-sugar transferases"/>
    <property type="match status" value="1"/>
</dbReference>
<proteinExistence type="predicted"/>
<dbReference type="InterPro" id="IPR001173">
    <property type="entry name" value="Glyco_trans_2-like"/>
</dbReference>
<reference evidence="2 3" key="1">
    <citation type="submission" date="2018-03" db="EMBL/GenBank/DDBJ databases">
        <authorList>
            <person name="Keele B.F."/>
        </authorList>
    </citation>
    <scope>NUCLEOTIDE SEQUENCE [LARGE SCALE GENOMIC DNA]</scope>
    <source>
        <strain evidence="2 3">CeCT 8812</strain>
    </source>
</reference>
<protein>
    <submittedName>
        <fullName evidence="2">UDP-Glc:alpha-D-GlcNAc-diphosphoundecaprenol beta-1,3-glucosyltransferase WfgD</fullName>
        <ecNumber evidence="2">2.4.1.305</ecNumber>
    </submittedName>
</protein>
<name>A0A2R8A7G3_9RHOB</name>
<keyword evidence="2" id="KW-0328">Glycosyltransferase</keyword>
<evidence type="ECO:0000313" key="3">
    <source>
        <dbReference type="Proteomes" id="UP000244932"/>
    </source>
</evidence>
<keyword evidence="2" id="KW-0808">Transferase</keyword>
<feature type="domain" description="Glycosyltransferase 2-like" evidence="1">
    <location>
        <begin position="7"/>
        <end position="117"/>
    </location>
</feature>
<gene>
    <name evidence="2" type="primary">wfgD</name>
    <name evidence="2" type="ORF">POI8812_00469</name>
</gene>
<organism evidence="2 3">
    <name type="scientific">Pontivivens insulae</name>
    <dbReference type="NCBI Taxonomy" id="1639689"/>
    <lineage>
        <taxon>Bacteria</taxon>
        <taxon>Pseudomonadati</taxon>
        <taxon>Pseudomonadota</taxon>
        <taxon>Alphaproteobacteria</taxon>
        <taxon>Rhodobacterales</taxon>
        <taxon>Paracoccaceae</taxon>
        <taxon>Pontivivens</taxon>
    </lineage>
</organism>
<dbReference type="RefSeq" id="WP_162844863.1">
    <property type="nucleotide sequence ID" value="NZ_OMKW01000001.1"/>
</dbReference>
<dbReference type="Pfam" id="PF00535">
    <property type="entry name" value="Glycos_transf_2"/>
    <property type="match status" value="1"/>
</dbReference>